<dbReference type="AlphaFoldDB" id="A0A182Y2V7"/>
<protein>
    <submittedName>
        <fullName evidence="2">Uncharacterized protein</fullName>
    </submittedName>
</protein>
<dbReference type="VEuPathDB" id="VectorBase:ASTEI02793"/>
<dbReference type="EnsemblMetazoa" id="ASTEI02793-RA">
    <property type="protein sequence ID" value="ASTEI02793-PA"/>
    <property type="gene ID" value="ASTEI02793"/>
</dbReference>
<dbReference type="Proteomes" id="UP000076408">
    <property type="component" value="Unassembled WGS sequence"/>
</dbReference>
<keyword evidence="3" id="KW-1185">Reference proteome</keyword>
<evidence type="ECO:0000313" key="2">
    <source>
        <dbReference type="EnsemblMetazoa" id="ASTEI02793-PA"/>
    </source>
</evidence>
<name>A0A182Y2V7_ANOST</name>
<sequence>MFHQSQRTAPRALNLHLMAKTGFGAPATPYTVVRTVNVRRWSTHPDNKPAGCSLRTLNPSSSHHSLKSLPSVKSSKSVEKTPPNSIVQAIQSVRWSNCKSRLTPANLVELVRNLPSHTASAYTLVINSREYELAQKAVVKACQLSVRVMKTAYLWLGLLLESREYYYGRYYTLLTLEYTVKWVRYGLRSTFDLIRRWTAKAES</sequence>
<proteinExistence type="predicted"/>
<feature type="compositionally biased region" description="Low complexity" evidence="1">
    <location>
        <begin position="59"/>
        <end position="75"/>
    </location>
</feature>
<dbReference type="VEuPathDB" id="VectorBase:ASTE002567"/>
<organism evidence="2 3">
    <name type="scientific">Anopheles stephensi</name>
    <name type="common">Indo-Pakistan malaria mosquito</name>
    <dbReference type="NCBI Taxonomy" id="30069"/>
    <lineage>
        <taxon>Eukaryota</taxon>
        <taxon>Metazoa</taxon>
        <taxon>Ecdysozoa</taxon>
        <taxon>Arthropoda</taxon>
        <taxon>Hexapoda</taxon>
        <taxon>Insecta</taxon>
        <taxon>Pterygota</taxon>
        <taxon>Neoptera</taxon>
        <taxon>Endopterygota</taxon>
        <taxon>Diptera</taxon>
        <taxon>Nematocera</taxon>
        <taxon>Culicoidea</taxon>
        <taxon>Culicidae</taxon>
        <taxon>Anophelinae</taxon>
        <taxon>Anopheles</taxon>
    </lineage>
</organism>
<evidence type="ECO:0000313" key="3">
    <source>
        <dbReference type="Proteomes" id="UP000076408"/>
    </source>
</evidence>
<accession>A0A182Y2V7</accession>
<reference evidence="3" key="1">
    <citation type="journal article" date="2014" name="Genome Biol.">
        <title>Genome analysis of a major urban malaria vector mosquito, Anopheles stephensi.</title>
        <authorList>
            <person name="Jiang X."/>
            <person name="Peery A."/>
            <person name="Hall A.B."/>
            <person name="Sharma A."/>
            <person name="Chen X.G."/>
            <person name="Waterhouse R.M."/>
            <person name="Komissarov A."/>
            <person name="Riehle M.M."/>
            <person name="Shouche Y."/>
            <person name="Sharakhova M.V."/>
            <person name="Lawson D."/>
            <person name="Pakpour N."/>
            <person name="Arensburger P."/>
            <person name="Davidson V.L."/>
            <person name="Eiglmeier K."/>
            <person name="Emrich S."/>
            <person name="George P."/>
            <person name="Kennedy R.C."/>
            <person name="Mane S.P."/>
            <person name="Maslen G."/>
            <person name="Oringanje C."/>
            <person name="Qi Y."/>
            <person name="Settlage R."/>
            <person name="Tojo M."/>
            <person name="Tubio J.M."/>
            <person name="Unger M.F."/>
            <person name="Wang B."/>
            <person name="Vernick K.D."/>
            <person name="Ribeiro J.M."/>
            <person name="James A.A."/>
            <person name="Michel K."/>
            <person name="Riehle M.A."/>
            <person name="Luckhart S."/>
            <person name="Sharakhov I.V."/>
            <person name="Tu Z."/>
        </authorList>
    </citation>
    <scope>NUCLEOTIDE SEQUENCE [LARGE SCALE GENOMIC DNA]</scope>
    <source>
        <strain evidence="3">Indian</strain>
    </source>
</reference>
<reference evidence="2" key="2">
    <citation type="submission" date="2020-05" db="UniProtKB">
        <authorList>
            <consortium name="EnsemblMetazoa"/>
        </authorList>
    </citation>
    <scope>IDENTIFICATION</scope>
    <source>
        <strain evidence="2">Indian</strain>
    </source>
</reference>
<dbReference type="OMA" id="NTHPMAI"/>
<feature type="region of interest" description="Disordered" evidence="1">
    <location>
        <begin position="42"/>
        <end position="80"/>
    </location>
</feature>
<evidence type="ECO:0000256" key="1">
    <source>
        <dbReference type="SAM" id="MobiDB-lite"/>
    </source>
</evidence>